<organism evidence="1 2">
    <name type="scientific">SAR86 cluster bacterium</name>
    <dbReference type="NCBI Taxonomy" id="2030880"/>
    <lineage>
        <taxon>Bacteria</taxon>
        <taxon>Pseudomonadati</taxon>
        <taxon>Pseudomonadota</taxon>
        <taxon>Gammaproteobacteria</taxon>
        <taxon>SAR86 cluster</taxon>
    </lineage>
</organism>
<protein>
    <recommendedName>
        <fullName evidence="3">DUF3034 family protein</fullName>
    </recommendedName>
</protein>
<dbReference type="Proteomes" id="UP000315825">
    <property type="component" value="Unassembled WGS sequence"/>
</dbReference>
<proteinExistence type="predicted"/>
<reference evidence="1 2" key="1">
    <citation type="submission" date="2019-02" db="EMBL/GenBank/DDBJ databases">
        <title>Prokaryotic population dynamics and viral predation in marine succession experiment using metagenomics: the confinement effect.</title>
        <authorList>
            <person name="Haro-Moreno J.M."/>
            <person name="Rodriguez-Valera F."/>
            <person name="Lopez-Perez M."/>
        </authorList>
    </citation>
    <scope>NUCLEOTIDE SEQUENCE [LARGE SCALE GENOMIC DNA]</scope>
    <source>
        <strain evidence="1">MED-G159</strain>
    </source>
</reference>
<evidence type="ECO:0000313" key="1">
    <source>
        <dbReference type="EMBL" id="RZO25929.1"/>
    </source>
</evidence>
<comment type="caution">
    <text evidence="1">The sequence shown here is derived from an EMBL/GenBank/DDBJ whole genome shotgun (WGS) entry which is preliminary data.</text>
</comment>
<accession>A0A520MXL9</accession>
<name>A0A520MXL9_9GAMM</name>
<evidence type="ECO:0000313" key="2">
    <source>
        <dbReference type="Proteomes" id="UP000315825"/>
    </source>
</evidence>
<gene>
    <name evidence="1" type="ORF">EVA92_04230</name>
</gene>
<sequence length="242" mass="26709">MSLKNLGLLILLFLGLILNSKEGRLGKEPNEYSYANLGIGLSYSDGDNLGLYASVPLPGPLYITTSRTAFNTNIRSLDNEEASFEKSVTDLRIGAHVGIGDLLNSISIGSVSLNLDNFVDVYAEVGLRSFSFDTKFDNDKSFGNVVTGIRYGDANSWEGKIFLDFSKEVLANEEFINYDCAANPNSDICLGQDFIVDFSNDMDIKLGMDIIYNVNKYFGIILGLKSSEYLDSEYGLNFQIQI</sequence>
<dbReference type="EMBL" id="SHBE01000008">
    <property type="protein sequence ID" value="RZO25929.1"/>
    <property type="molecule type" value="Genomic_DNA"/>
</dbReference>
<dbReference type="AlphaFoldDB" id="A0A520MXL9"/>
<evidence type="ECO:0008006" key="3">
    <source>
        <dbReference type="Google" id="ProtNLM"/>
    </source>
</evidence>